<dbReference type="SUPFAM" id="SSF55724">
    <property type="entry name" value="Mog1p/PsbP-like"/>
    <property type="match status" value="1"/>
</dbReference>
<gene>
    <name evidence="2" type="ORF">Agub_g1161</name>
</gene>
<dbReference type="InterPro" id="IPR002683">
    <property type="entry name" value="PsbP_C"/>
</dbReference>
<evidence type="ECO:0000313" key="3">
    <source>
        <dbReference type="Proteomes" id="UP001054857"/>
    </source>
</evidence>
<feature type="domain" description="PsbP C-terminal" evidence="1">
    <location>
        <begin position="144"/>
        <end position="289"/>
    </location>
</feature>
<protein>
    <recommendedName>
        <fullName evidence="1">PsbP C-terminal domain-containing protein</fullName>
    </recommendedName>
</protein>
<reference evidence="2 3" key="1">
    <citation type="journal article" date="2021" name="Sci. Rep.">
        <title>Genome sequencing of the multicellular alga Astrephomene provides insights into convergent evolution of germ-soma differentiation.</title>
        <authorList>
            <person name="Yamashita S."/>
            <person name="Yamamoto K."/>
            <person name="Matsuzaki R."/>
            <person name="Suzuki S."/>
            <person name="Yamaguchi H."/>
            <person name="Hirooka S."/>
            <person name="Minakuchi Y."/>
            <person name="Miyagishima S."/>
            <person name="Kawachi M."/>
            <person name="Toyoda A."/>
            <person name="Nozaki H."/>
        </authorList>
    </citation>
    <scope>NUCLEOTIDE SEQUENCE [LARGE SCALE GENOMIC DNA]</scope>
    <source>
        <strain evidence="2 3">NIES-4017</strain>
    </source>
</reference>
<name>A0AAD3HHA4_9CHLO</name>
<proteinExistence type="predicted"/>
<dbReference type="GO" id="GO:0009654">
    <property type="term" value="C:photosystem II oxygen evolving complex"/>
    <property type="evidence" value="ECO:0007669"/>
    <property type="project" value="InterPro"/>
</dbReference>
<sequence length="294" mass="32383">QMHLAANAILVYPCDASMASISFHSAQIGLHAAQRPFLAMPWAANSLKRRTSLTCKSSNSDRFCYEDAYQQKSDLSRRHALAMSVAAAAGLALGVRPGKAIQGLTAGRIPGLSKDADEDGFYTYTRPEGKSGGHGVGWSEIPPYTFKVPAGWEEIPVSIADLGGTEIDLRYQSKEQGELAVVVAPVLRFMDLGYNAHVTLKEVGEPQRVIEGFAPELFGKPLDEGDVLAAEVARREDGGLYYLWELKPHRLVVATATRNRVFLLTLSASSRQWKKHEEALREVQRSFRVQQERA</sequence>
<dbReference type="PANTHER" id="PTHR31407:SF38">
    <property type="entry name" value="PSBP DOMAIN-CONTAINING PROTEIN 4, CHLOROPLASTIC"/>
    <property type="match status" value="1"/>
</dbReference>
<dbReference type="GO" id="GO:0015979">
    <property type="term" value="P:photosynthesis"/>
    <property type="evidence" value="ECO:0007669"/>
    <property type="project" value="InterPro"/>
</dbReference>
<dbReference type="Proteomes" id="UP001054857">
    <property type="component" value="Unassembled WGS sequence"/>
</dbReference>
<organism evidence="2 3">
    <name type="scientific">Astrephomene gubernaculifera</name>
    <dbReference type="NCBI Taxonomy" id="47775"/>
    <lineage>
        <taxon>Eukaryota</taxon>
        <taxon>Viridiplantae</taxon>
        <taxon>Chlorophyta</taxon>
        <taxon>core chlorophytes</taxon>
        <taxon>Chlorophyceae</taxon>
        <taxon>CS clade</taxon>
        <taxon>Chlamydomonadales</taxon>
        <taxon>Astrephomenaceae</taxon>
        <taxon>Astrephomene</taxon>
    </lineage>
</organism>
<dbReference type="PANTHER" id="PTHR31407">
    <property type="match status" value="1"/>
</dbReference>
<comment type="caution">
    <text evidence="2">The sequence shown here is derived from an EMBL/GenBank/DDBJ whole genome shotgun (WGS) entry which is preliminary data.</text>
</comment>
<evidence type="ECO:0000313" key="2">
    <source>
        <dbReference type="EMBL" id="GFR40581.1"/>
    </source>
</evidence>
<evidence type="ECO:0000259" key="1">
    <source>
        <dbReference type="Pfam" id="PF01789"/>
    </source>
</evidence>
<dbReference type="InterPro" id="IPR016123">
    <property type="entry name" value="Mog1/PsbP_a/b/a-sand"/>
</dbReference>
<dbReference type="GO" id="GO:0019898">
    <property type="term" value="C:extrinsic component of membrane"/>
    <property type="evidence" value="ECO:0007669"/>
    <property type="project" value="InterPro"/>
</dbReference>
<accession>A0AAD3HHA4</accession>
<keyword evidence="3" id="KW-1185">Reference proteome</keyword>
<dbReference type="GO" id="GO:0005509">
    <property type="term" value="F:calcium ion binding"/>
    <property type="evidence" value="ECO:0007669"/>
    <property type="project" value="InterPro"/>
</dbReference>
<dbReference type="Pfam" id="PF01789">
    <property type="entry name" value="PsbP"/>
    <property type="match status" value="1"/>
</dbReference>
<dbReference type="AlphaFoldDB" id="A0AAD3HHA4"/>
<dbReference type="EMBL" id="BMAR01000001">
    <property type="protein sequence ID" value="GFR40581.1"/>
    <property type="molecule type" value="Genomic_DNA"/>
</dbReference>
<feature type="non-terminal residue" evidence="2">
    <location>
        <position position="1"/>
    </location>
</feature>
<dbReference type="Gene3D" id="3.40.1000.10">
    <property type="entry name" value="Mog1/PsbP, alpha/beta/alpha sandwich"/>
    <property type="match status" value="1"/>
</dbReference>